<sequence length="271" mass="30868">MSIESQNKELILAYYDALEQSNSETIGEVLSHYMSDDCQWYGVHPFNEQKGPEAVNQVFWQPFLQAFKNVQRRQDVFMAGVSGNDEANWVTSMGHFMVQFDQDWLGIPRSGKVAMVRYADFNCIENGKIVRSGFFCDIISVMHQVGINPLPQATGHSFIYPGPRTHDGIQLDDKDPAEAEKTMALLNQMIEDFSQLNQTANDNYPPEILEKTWSKDMVWYGPTGIGATYSIPKFQEQHSYPFRQGLKDKVFNGHICRYAEGNYACFFGGLI</sequence>
<dbReference type="InterPro" id="IPR009959">
    <property type="entry name" value="Cyclase_SnoaL-like"/>
</dbReference>
<comment type="caution">
    <text evidence="2">The sequence shown here is derived from an EMBL/GenBank/DDBJ whole genome shotgun (WGS) entry which is preliminary data.</text>
</comment>
<evidence type="ECO:0000313" key="3">
    <source>
        <dbReference type="Proteomes" id="UP001139646"/>
    </source>
</evidence>
<proteinExistence type="predicted"/>
<keyword evidence="3" id="KW-1185">Reference proteome</keyword>
<feature type="domain" description="SnoaL-like" evidence="1">
    <location>
        <begin position="13"/>
        <end position="131"/>
    </location>
</feature>
<dbReference type="Gene3D" id="3.10.450.50">
    <property type="match status" value="1"/>
</dbReference>
<evidence type="ECO:0000313" key="2">
    <source>
        <dbReference type="EMBL" id="MCI2285418.1"/>
    </source>
</evidence>
<dbReference type="Pfam" id="PF12680">
    <property type="entry name" value="SnoaL_2"/>
    <property type="match status" value="1"/>
</dbReference>
<evidence type="ECO:0000259" key="1">
    <source>
        <dbReference type="Pfam" id="PF12680"/>
    </source>
</evidence>
<dbReference type="PANTHER" id="PTHR38436:SF1">
    <property type="entry name" value="ESTER CYCLASE"/>
    <property type="match status" value="1"/>
</dbReference>
<dbReference type="InterPro" id="IPR032710">
    <property type="entry name" value="NTF2-like_dom_sf"/>
</dbReference>
<organism evidence="2 3">
    <name type="scientific">Colwellia maritima</name>
    <dbReference type="NCBI Taxonomy" id="2912588"/>
    <lineage>
        <taxon>Bacteria</taxon>
        <taxon>Pseudomonadati</taxon>
        <taxon>Pseudomonadota</taxon>
        <taxon>Gammaproteobacteria</taxon>
        <taxon>Alteromonadales</taxon>
        <taxon>Colwelliaceae</taxon>
        <taxon>Colwellia</taxon>
    </lineage>
</organism>
<gene>
    <name evidence="2" type="ORF">L3081_21065</name>
</gene>
<dbReference type="Proteomes" id="UP001139646">
    <property type="component" value="Unassembled WGS sequence"/>
</dbReference>
<name>A0ABS9X5B2_9GAMM</name>
<protein>
    <submittedName>
        <fullName evidence="2">Nuclear transport factor 2 family protein</fullName>
    </submittedName>
</protein>
<dbReference type="InterPro" id="IPR037401">
    <property type="entry name" value="SnoaL-like"/>
</dbReference>
<reference evidence="2" key="1">
    <citation type="submission" date="2022-01" db="EMBL/GenBank/DDBJ databases">
        <title>Colwellia maritima, isolated from seawater.</title>
        <authorList>
            <person name="Kristyanto S."/>
            <person name="Jung J."/>
            <person name="Jeon C.O."/>
        </authorList>
    </citation>
    <scope>NUCLEOTIDE SEQUENCE</scope>
    <source>
        <strain evidence="2">MSW7</strain>
    </source>
</reference>
<dbReference type="SUPFAM" id="SSF54427">
    <property type="entry name" value="NTF2-like"/>
    <property type="match status" value="2"/>
</dbReference>
<accession>A0ABS9X5B2</accession>
<dbReference type="EMBL" id="JAKKSL010000005">
    <property type="protein sequence ID" value="MCI2285418.1"/>
    <property type="molecule type" value="Genomic_DNA"/>
</dbReference>
<dbReference type="PANTHER" id="PTHR38436">
    <property type="entry name" value="POLYKETIDE CYCLASE SNOAL-LIKE DOMAIN"/>
    <property type="match status" value="1"/>
</dbReference>